<protein>
    <submittedName>
        <fullName evidence="2">Uncharacterized protein LOC113209046</fullName>
    </submittedName>
</protein>
<dbReference type="Proteomes" id="UP000504606">
    <property type="component" value="Unplaced"/>
</dbReference>
<name>A0A9C6XW29_FRAOC</name>
<dbReference type="OrthoDB" id="6042561at2759"/>
<evidence type="ECO:0000313" key="1">
    <source>
        <dbReference type="Proteomes" id="UP000504606"/>
    </source>
</evidence>
<reference evidence="2" key="1">
    <citation type="submission" date="2025-08" db="UniProtKB">
        <authorList>
            <consortium name="RefSeq"/>
        </authorList>
    </citation>
    <scope>IDENTIFICATION</scope>
    <source>
        <tissue evidence="2">Whole organism</tissue>
    </source>
</reference>
<dbReference type="GeneID" id="113209046"/>
<accession>A0A9C6XW29</accession>
<proteinExistence type="predicted"/>
<organism evidence="1 2">
    <name type="scientific">Frankliniella occidentalis</name>
    <name type="common">Western flower thrips</name>
    <name type="synonym">Euthrips occidentalis</name>
    <dbReference type="NCBI Taxonomy" id="133901"/>
    <lineage>
        <taxon>Eukaryota</taxon>
        <taxon>Metazoa</taxon>
        <taxon>Ecdysozoa</taxon>
        <taxon>Arthropoda</taxon>
        <taxon>Hexapoda</taxon>
        <taxon>Insecta</taxon>
        <taxon>Pterygota</taxon>
        <taxon>Neoptera</taxon>
        <taxon>Paraneoptera</taxon>
        <taxon>Thysanoptera</taxon>
        <taxon>Terebrantia</taxon>
        <taxon>Thripoidea</taxon>
        <taxon>Thripidae</taxon>
        <taxon>Frankliniella</taxon>
    </lineage>
</organism>
<dbReference type="AlphaFoldDB" id="A0A9C6XW29"/>
<gene>
    <name evidence="2" type="primary">LOC113209046</name>
</gene>
<sequence>WPRGNLRVALGRPKGGVEAAQGQPLHGGLWQLSGRVLPRVVVFSLPQHSVADLKKTKVPQDFSTIPDWTRQTVLGVDVYSAIAYFSDPSLLALGQGRNLTADTNTAEGIWIEQAGAAPARIAFEEEELAATTNYTKQGCLFGQGQHYFYNLTKESGCEERRPYYMLYEAKTKQMLGFGVIIFGKTSQRCFPHRKWFINPPSFVAPLVTPNGPACTQKWMHDYGSTSLHVFFRPKPWNIRCRT</sequence>
<dbReference type="KEGG" id="foc:113209046"/>
<evidence type="ECO:0000313" key="2">
    <source>
        <dbReference type="RefSeq" id="XP_052133065.1"/>
    </source>
</evidence>
<keyword evidence="1" id="KW-1185">Reference proteome</keyword>
<dbReference type="RefSeq" id="XP_052133065.1">
    <property type="nucleotide sequence ID" value="XM_052277105.1"/>
</dbReference>
<feature type="non-terminal residue" evidence="2">
    <location>
        <position position="1"/>
    </location>
</feature>